<dbReference type="EMBL" id="JACEFO010000500">
    <property type="protein sequence ID" value="KAF8768800.1"/>
    <property type="molecule type" value="Genomic_DNA"/>
</dbReference>
<evidence type="ECO:0000256" key="2">
    <source>
        <dbReference type="ARBA" id="ARBA00022734"/>
    </source>
</evidence>
<keyword evidence="6" id="KW-1185">Reference proteome</keyword>
<accession>A0A835KSP2</accession>
<dbReference type="InterPro" id="IPR001220">
    <property type="entry name" value="Legume_lectin_dom"/>
</dbReference>
<dbReference type="InterPro" id="IPR050258">
    <property type="entry name" value="Leguminous_Lectin"/>
</dbReference>
<protein>
    <recommendedName>
        <fullName evidence="4">Legume lectin domain-containing protein</fullName>
    </recommendedName>
</protein>
<dbReference type="CDD" id="cd06899">
    <property type="entry name" value="lectin_legume_LecRK_Arcelin_ConA"/>
    <property type="match status" value="1"/>
</dbReference>
<dbReference type="Proteomes" id="UP000636709">
    <property type="component" value="Unassembled WGS sequence"/>
</dbReference>
<evidence type="ECO:0000259" key="4">
    <source>
        <dbReference type="Pfam" id="PF00139"/>
    </source>
</evidence>
<gene>
    <name evidence="5" type="ORF">HU200_007362</name>
</gene>
<dbReference type="Gene3D" id="2.60.120.200">
    <property type="match status" value="1"/>
</dbReference>
<dbReference type="GO" id="GO:0030246">
    <property type="term" value="F:carbohydrate binding"/>
    <property type="evidence" value="ECO:0007669"/>
    <property type="project" value="UniProtKB-KW"/>
</dbReference>
<comment type="similarity">
    <text evidence="1">Belongs to the leguminous lectin family.</text>
</comment>
<feature type="domain" description="Legume lectin" evidence="4">
    <location>
        <begin position="3"/>
        <end position="131"/>
    </location>
</feature>
<sequence>MNDINGNHVGVDVNSLVSNLSEPAAYYAGDDDDNPNKLAPVTLESAQPIQAWIDYDGGILNVTVAPVSVPADGRPRRPLISTKLDLRPIFKDKQDMYYVGFSSSTGKLASSHYILAWSFRTNGPAQSINLRRRRPWPAVPARGVGARGGAPRRQGQQRAPRRRHGRKARRLRPGAATRARGHPGDDARGSATSSCPLSP</sequence>
<evidence type="ECO:0000313" key="5">
    <source>
        <dbReference type="EMBL" id="KAF8768800.1"/>
    </source>
</evidence>
<proteinExistence type="inferred from homology"/>
<reference evidence="5" key="1">
    <citation type="submission" date="2020-07" db="EMBL/GenBank/DDBJ databases">
        <title>Genome sequence and genetic diversity analysis of an under-domesticated orphan crop, white fonio (Digitaria exilis).</title>
        <authorList>
            <person name="Bennetzen J.L."/>
            <person name="Chen S."/>
            <person name="Ma X."/>
            <person name="Wang X."/>
            <person name="Yssel A.E.J."/>
            <person name="Chaluvadi S.R."/>
            <person name="Johnson M."/>
            <person name="Gangashetty P."/>
            <person name="Hamidou F."/>
            <person name="Sanogo M.D."/>
            <person name="Zwaenepoel A."/>
            <person name="Wallace J."/>
            <person name="Van De Peer Y."/>
            <person name="Van Deynze A."/>
        </authorList>
    </citation>
    <scope>NUCLEOTIDE SEQUENCE</scope>
    <source>
        <tissue evidence="5">Leaves</tissue>
    </source>
</reference>
<evidence type="ECO:0000256" key="1">
    <source>
        <dbReference type="ARBA" id="ARBA00007606"/>
    </source>
</evidence>
<dbReference type="PANTHER" id="PTHR32401">
    <property type="entry name" value="CONCANAVALIN A-LIKE LECTIN FAMILY PROTEIN"/>
    <property type="match status" value="1"/>
</dbReference>
<keyword evidence="2" id="KW-0430">Lectin</keyword>
<dbReference type="Pfam" id="PF00139">
    <property type="entry name" value="Lectin_legB"/>
    <property type="match status" value="1"/>
</dbReference>
<evidence type="ECO:0000313" key="6">
    <source>
        <dbReference type="Proteomes" id="UP000636709"/>
    </source>
</evidence>
<evidence type="ECO:0000256" key="3">
    <source>
        <dbReference type="SAM" id="MobiDB-lite"/>
    </source>
</evidence>
<dbReference type="OrthoDB" id="787019at2759"/>
<dbReference type="SUPFAM" id="SSF49899">
    <property type="entry name" value="Concanavalin A-like lectins/glucanases"/>
    <property type="match status" value="1"/>
</dbReference>
<organism evidence="5 6">
    <name type="scientific">Digitaria exilis</name>
    <dbReference type="NCBI Taxonomy" id="1010633"/>
    <lineage>
        <taxon>Eukaryota</taxon>
        <taxon>Viridiplantae</taxon>
        <taxon>Streptophyta</taxon>
        <taxon>Embryophyta</taxon>
        <taxon>Tracheophyta</taxon>
        <taxon>Spermatophyta</taxon>
        <taxon>Magnoliopsida</taxon>
        <taxon>Liliopsida</taxon>
        <taxon>Poales</taxon>
        <taxon>Poaceae</taxon>
        <taxon>PACMAD clade</taxon>
        <taxon>Panicoideae</taxon>
        <taxon>Panicodae</taxon>
        <taxon>Paniceae</taxon>
        <taxon>Anthephorinae</taxon>
        <taxon>Digitaria</taxon>
    </lineage>
</organism>
<feature type="compositionally biased region" description="Basic residues" evidence="3">
    <location>
        <begin position="159"/>
        <end position="172"/>
    </location>
</feature>
<feature type="compositionally biased region" description="Low complexity" evidence="3">
    <location>
        <begin position="139"/>
        <end position="158"/>
    </location>
</feature>
<name>A0A835KSP2_9POAL</name>
<feature type="compositionally biased region" description="Polar residues" evidence="3">
    <location>
        <begin position="190"/>
        <end position="199"/>
    </location>
</feature>
<feature type="region of interest" description="Disordered" evidence="3">
    <location>
        <begin position="128"/>
        <end position="199"/>
    </location>
</feature>
<dbReference type="PANTHER" id="PTHR32401:SF51">
    <property type="entry name" value="NON-SPECIFIC SERINE_THREONINE PROTEIN KINASE"/>
    <property type="match status" value="1"/>
</dbReference>
<dbReference type="AlphaFoldDB" id="A0A835KSP2"/>
<dbReference type="InterPro" id="IPR013320">
    <property type="entry name" value="ConA-like_dom_sf"/>
</dbReference>
<comment type="caution">
    <text evidence="5">The sequence shown here is derived from an EMBL/GenBank/DDBJ whole genome shotgun (WGS) entry which is preliminary data.</text>
</comment>